<keyword evidence="2" id="KW-1185">Reference proteome</keyword>
<gene>
    <name evidence="1" type="ORF">L2E82_42023</name>
</gene>
<evidence type="ECO:0000313" key="1">
    <source>
        <dbReference type="EMBL" id="KAI3698461.1"/>
    </source>
</evidence>
<dbReference type="EMBL" id="CM042016">
    <property type="protein sequence ID" value="KAI3698461.1"/>
    <property type="molecule type" value="Genomic_DNA"/>
</dbReference>
<proteinExistence type="predicted"/>
<dbReference type="Proteomes" id="UP001055811">
    <property type="component" value="Linkage Group LG08"/>
</dbReference>
<accession>A0ACB8ZLT8</accession>
<name>A0ACB8ZLT8_CICIN</name>
<protein>
    <submittedName>
        <fullName evidence="1">Uncharacterized protein</fullName>
    </submittedName>
</protein>
<organism evidence="1 2">
    <name type="scientific">Cichorium intybus</name>
    <name type="common">Chicory</name>
    <dbReference type="NCBI Taxonomy" id="13427"/>
    <lineage>
        <taxon>Eukaryota</taxon>
        <taxon>Viridiplantae</taxon>
        <taxon>Streptophyta</taxon>
        <taxon>Embryophyta</taxon>
        <taxon>Tracheophyta</taxon>
        <taxon>Spermatophyta</taxon>
        <taxon>Magnoliopsida</taxon>
        <taxon>eudicotyledons</taxon>
        <taxon>Gunneridae</taxon>
        <taxon>Pentapetalae</taxon>
        <taxon>asterids</taxon>
        <taxon>campanulids</taxon>
        <taxon>Asterales</taxon>
        <taxon>Asteraceae</taxon>
        <taxon>Cichorioideae</taxon>
        <taxon>Cichorieae</taxon>
        <taxon>Cichoriinae</taxon>
        <taxon>Cichorium</taxon>
    </lineage>
</organism>
<sequence>MRKQEQGRLTELAAEKAHQEAIQAQLDISMKGKTAYTCYDLVHVMIKIFKEHSSKQCILDDFEFYEDRQRRIQEKKAKQQQFQKQVWEGKTVGDEKRKEGTKVEITPPKSAEEIVKEAGSTVVPNGVANGC</sequence>
<reference evidence="2" key="1">
    <citation type="journal article" date="2022" name="Mol. Ecol. Resour.">
        <title>The genomes of chicory, endive, great burdock and yacon provide insights into Asteraceae palaeo-polyploidization history and plant inulin production.</title>
        <authorList>
            <person name="Fan W."/>
            <person name="Wang S."/>
            <person name="Wang H."/>
            <person name="Wang A."/>
            <person name="Jiang F."/>
            <person name="Liu H."/>
            <person name="Zhao H."/>
            <person name="Xu D."/>
            <person name="Zhang Y."/>
        </authorList>
    </citation>
    <scope>NUCLEOTIDE SEQUENCE [LARGE SCALE GENOMIC DNA]</scope>
    <source>
        <strain evidence="2">cv. Punajuju</strain>
    </source>
</reference>
<evidence type="ECO:0000313" key="2">
    <source>
        <dbReference type="Proteomes" id="UP001055811"/>
    </source>
</evidence>
<reference evidence="1 2" key="2">
    <citation type="journal article" date="2022" name="Mol. Ecol. Resour.">
        <title>The genomes of chicory, endive, great burdock and yacon provide insights into Asteraceae paleo-polyploidization history and plant inulin production.</title>
        <authorList>
            <person name="Fan W."/>
            <person name="Wang S."/>
            <person name="Wang H."/>
            <person name="Wang A."/>
            <person name="Jiang F."/>
            <person name="Liu H."/>
            <person name="Zhao H."/>
            <person name="Xu D."/>
            <person name="Zhang Y."/>
        </authorList>
    </citation>
    <scope>NUCLEOTIDE SEQUENCE [LARGE SCALE GENOMIC DNA]</scope>
    <source>
        <strain evidence="2">cv. Punajuju</strain>
        <tissue evidence="1">Leaves</tissue>
    </source>
</reference>
<comment type="caution">
    <text evidence="1">The sequence shown here is derived from an EMBL/GenBank/DDBJ whole genome shotgun (WGS) entry which is preliminary data.</text>
</comment>